<dbReference type="Proteomes" id="UP000182521">
    <property type="component" value="Chromosome"/>
</dbReference>
<organism evidence="4 5">
    <name type="scientific">Francisella frigiditurris</name>
    <dbReference type="NCBI Taxonomy" id="1542390"/>
    <lineage>
        <taxon>Bacteria</taxon>
        <taxon>Pseudomonadati</taxon>
        <taxon>Pseudomonadota</taxon>
        <taxon>Gammaproteobacteria</taxon>
        <taxon>Thiotrichales</taxon>
        <taxon>Francisellaceae</taxon>
        <taxon>Francisella</taxon>
    </lineage>
</organism>
<evidence type="ECO:0000256" key="1">
    <source>
        <dbReference type="ARBA" id="ARBA00022884"/>
    </source>
</evidence>
<dbReference type="PANTHER" id="PTHR40065:SF3">
    <property type="entry name" value="RNA-BINDING PROTEIN YHBY"/>
    <property type="match status" value="1"/>
</dbReference>
<reference evidence="5" key="1">
    <citation type="submission" date="2014-10" db="EMBL/GenBank/DDBJ databases">
        <authorList>
            <person name="Kuske C.R."/>
            <person name="Challacombe J.F."/>
            <person name="Daligault H.E."/>
            <person name="Davenport K.W."/>
            <person name="Johnson S.L."/>
            <person name="Siddaramappa S."/>
            <person name="Petersen J.M."/>
        </authorList>
    </citation>
    <scope>NUCLEOTIDE SEQUENCE [LARGE SCALE GENOMIC DNA]</scope>
    <source>
        <strain evidence="5">CA97-1460</strain>
    </source>
</reference>
<name>A0A1J0KSU7_9GAMM</name>
<dbReference type="PROSITE" id="PS51295">
    <property type="entry name" value="CRM"/>
    <property type="match status" value="1"/>
</dbReference>
<dbReference type="SMART" id="SM01103">
    <property type="entry name" value="CRS1_YhbY"/>
    <property type="match status" value="1"/>
</dbReference>
<dbReference type="InterPro" id="IPR051925">
    <property type="entry name" value="RNA-binding_domain"/>
</dbReference>
<feature type="domain" description="CRM" evidence="3">
    <location>
        <begin position="1"/>
        <end position="93"/>
    </location>
</feature>
<dbReference type="KEGG" id="frc:KX01_1027"/>
<accession>A0A1J0KSU7</accession>
<dbReference type="AlphaFoldDB" id="A0A1J0KSU7"/>
<dbReference type="NCBIfam" id="TIGR00253">
    <property type="entry name" value="RNA_bind_YhbY"/>
    <property type="match status" value="1"/>
</dbReference>
<evidence type="ECO:0000313" key="4">
    <source>
        <dbReference type="EMBL" id="APC96700.1"/>
    </source>
</evidence>
<proteinExistence type="predicted"/>
<gene>
    <name evidence="4" type="ORF">KX01_1027</name>
</gene>
<dbReference type="STRING" id="1542390.KX01_1027"/>
<evidence type="ECO:0000256" key="2">
    <source>
        <dbReference type="PROSITE-ProRule" id="PRU00626"/>
    </source>
</evidence>
<dbReference type="InterPro" id="IPR035920">
    <property type="entry name" value="YhbY-like_sf"/>
</dbReference>
<dbReference type="InterPro" id="IPR017924">
    <property type="entry name" value="RNA-binding_YhbY"/>
</dbReference>
<dbReference type="PANTHER" id="PTHR40065">
    <property type="entry name" value="RNA-BINDING PROTEIN YHBY"/>
    <property type="match status" value="1"/>
</dbReference>
<dbReference type="OrthoDB" id="9797519at2"/>
<evidence type="ECO:0000313" key="5">
    <source>
        <dbReference type="Proteomes" id="UP000182521"/>
    </source>
</evidence>
<keyword evidence="5" id="KW-1185">Reference proteome</keyword>
<protein>
    <submittedName>
        <fullName evidence="4">CRS1 / YhbY domain protein</fullName>
    </submittedName>
</protein>
<sequence length="93" mass="10636">MDVKKQQELKGLAHKLKPVVLIGEKGLTENVLTEIDIALTSHELIKVKAFRAPKEYKEEISAEITKKTKCELVQIIGNILILYRKKPISKKRK</sequence>
<dbReference type="InterPro" id="IPR001890">
    <property type="entry name" value="RNA-binding_CRM"/>
</dbReference>
<evidence type="ECO:0000259" key="3">
    <source>
        <dbReference type="PROSITE" id="PS51295"/>
    </source>
</evidence>
<dbReference type="EMBL" id="CP009654">
    <property type="protein sequence ID" value="APC96700.1"/>
    <property type="molecule type" value="Genomic_DNA"/>
</dbReference>
<keyword evidence="1 2" id="KW-0694">RNA-binding</keyword>
<dbReference type="Pfam" id="PF01985">
    <property type="entry name" value="CRS1_YhbY"/>
    <property type="match status" value="1"/>
</dbReference>
<dbReference type="GO" id="GO:0003723">
    <property type="term" value="F:RNA binding"/>
    <property type="evidence" value="ECO:0007669"/>
    <property type="project" value="UniProtKB-UniRule"/>
</dbReference>
<dbReference type="SUPFAM" id="SSF75471">
    <property type="entry name" value="YhbY-like"/>
    <property type="match status" value="1"/>
</dbReference>
<dbReference type="Gene3D" id="3.30.110.60">
    <property type="entry name" value="YhbY-like"/>
    <property type="match status" value="1"/>
</dbReference>
<dbReference type="RefSeq" id="WP_083578901.1">
    <property type="nucleotide sequence ID" value="NZ_CP009654.1"/>
</dbReference>